<dbReference type="EMBL" id="CAJVPI010001166">
    <property type="protein sequence ID" value="CAG8598388.1"/>
    <property type="molecule type" value="Genomic_DNA"/>
</dbReference>
<evidence type="ECO:0000256" key="1">
    <source>
        <dbReference type="SAM" id="MobiDB-lite"/>
    </source>
</evidence>
<evidence type="ECO:0000313" key="3">
    <source>
        <dbReference type="EMBL" id="CAG8598388.1"/>
    </source>
</evidence>
<keyword evidence="2" id="KW-0812">Transmembrane</keyword>
<feature type="transmembrane region" description="Helical" evidence="2">
    <location>
        <begin position="206"/>
        <end position="230"/>
    </location>
</feature>
<sequence length="240" mass="26560">MTTYQKSLPTEKAVSIVTFPPPTHEKESTKNKTSSLAVEENDNAALETGKASGDNHSRDAGHVSLCVRISVYSVLIFNAILMAAIIIILGILVKVMKMRAALISWFIIESAFRLSAIFITARKSSASYAITHSLGIFLGKEYYITLVNSLWPYSDPFDAIVNRPGIRIDLVWIKQGFCYILYSLLAGITLWVVTWRESSHSKDYKMWLATAGLVASLINIVNYFIGIAFATSKRVVGGRS</sequence>
<dbReference type="Proteomes" id="UP000789739">
    <property type="component" value="Unassembled WGS sequence"/>
</dbReference>
<evidence type="ECO:0000313" key="4">
    <source>
        <dbReference type="Proteomes" id="UP000789739"/>
    </source>
</evidence>
<protein>
    <submittedName>
        <fullName evidence="3">754_t:CDS:1</fullName>
    </submittedName>
</protein>
<feature type="transmembrane region" description="Helical" evidence="2">
    <location>
        <begin position="69"/>
        <end position="93"/>
    </location>
</feature>
<proteinExistence type="predicted"/>
<evidence type="ECO:0000256" key="2">
    <source>
        <dbReference type="SAM" id="Phobius"/>
    </source>
</evidence>
<feature type="region of interest" description="Disordered" evidence="1">
    <location>
        <begin position="19"/>
        <end position="38"/>
    </location>
</feature>
<feature type="transmembrane region" description="Helical" evidence="2">
    <location>
        <begin position="176"/>
        <end position="194"/>
    </location>
</feature>
<dbReference type="AlphaFoldDB" id="A0A9N9GFB7"/>
<keyword evidence="2" id="KW-1133">Transmembrane helix</keyword>
<keyword evidence="4" id="KW-1185">Reference proteome</keyword>
<name>A0A9N9GFB7_9GLOM</name>
<organism evidence="3 4">
    <name type="scientific">Paraglomus brasilianum</name>
    <dbReference type="NCBI Taxonomy" id="144538"/>
    <lineage>
        <taxon>Eukaryota</taxon>
        <taxon>Fungi</taxon>
        <taxon>Fungi incertae sedis</taxon>
        <taxon>Mucoromycota</taxon>
        <taxon>Glomeromycotina</taxon>
        <taxon>Glomeromycetes</taxon>
        <taxon>Paraglomerales</taxon>
        <taxon>Paraglomeraceae</taxon>
        <taxon>Paraglomus</taxon>
    </lineage>
</organism>
<keyword evidence="2" id="KW-0472">Membrane</keyword>
<gene>
    <name evidence="3" type="ORF">PBRASI_LOCUS7504</name>
</gene>
<accession>A0A9N9GFB7</accession>
<reference evidence="3" key="1">
    <citation type="submission" date="2021-06" db="EMBL/GenBank/DDBJ databases">
        <authorList>
            <person name="Kallberg Y."/>
            <person name="Tangrot J."/>
            <person name="Rosling A."/>
        </authorList>
    </citation>
    <scope>NUCLEOTIDE SEQUENCE</scope>
    <source>
        <strain evidence="3">BR232B</strain>
    </source>
</reference>
<comment type="caution">
    <text evidence="3">The sequence shown here is derived from an EMBL/GenBank/DDBJ whole genome shotgun (WGS) entry which is preliminary data.</text>
</comment>